<protein>
    <recommendedName>
        <fullName evidence="4">Transmembrane protein</fullName>
    </recommendedName>
</protein>
<sequence length="143" mass="14725">MSVHSVFRAVFALVCAAMLGLAAGAVWMVAALYAGHATSWLALPFAVVLAWTIRHWVQSPGRYAAVLAALAALLAALYVNVLMAGALVAANMGMGIVDALRTAGAGMLLQLARMGFSAADAGWYLIAAGLAAVLASRPVRRSN</sequence>
<proteinExistence type="predicted"/>
<dbReference type="OrthoDB" id="5959462at2"/>
<dbReference type="EMBL" id="AJXU01000007">
    <property type="protein sequence ID" value="EIL92665.1"/>
    <property type="molecule type" value="Genomic_DNA"/>
</dbReference>
<keyword evidence="1" id="KW-0812">Transmembrane</keyword>
<feature type="transmembrane region" description="Helical" evidence="1">
    <location>
        <begin position="122"/>
        <end position="139"/>
    </location>
</feature>
<reference evidence="2 3" key="1">
    <citation type="journal article" date="2012" name="J. Bacteriol.">
        <title>Genome sequences for six rhodanobacter strains, isolated from soils and the terrestrial subsurface, with variable denitrification capabilities.</title>
        <authorList>
            <person name="Kostka J.E."/>
            <person name="Green S.J."/>
            <person name="Rishishwar L."/>
            <person name="Prakash O."/>
            <person name="Katz L.S."/>
            <person name="Marino-Ramirez L."/>
            <person name="Jordan I.K."/>
            <person name="Munk C."/>
            <person name="Ivanova N."/>
            <person name="Mikhailova N."/>
            <person name="Watson D.B."/>
            <person name="Brown S.D."/>
            <person name="Palumbo A.V."/>
            <person name="Brooks S.C."/>
        </authorList>
    </citation>
    <scope>NUCLEOTIDE SEQUENCE [LARGE SCALE GENOMIC DNA]</scope>
    <source>
        <strain evidence="3">Jip2T</strain>
    </source>
</reference>
<organism evidence="2 3">
    <name type="scientific">Rhodanobacter fulvus Jip2</name>
    <dbReference type="NCBI Taxonomy" id="1163408"/>
    <lineage>
        <taxon>Bacteria</taxon>
        <taxon>Pseudomonadati</taxon>
        <taxon>Pseudomonadota</taxon>
        <taxon>Gammaproteobacteria</taxon>
        <taxon>Lysobacterales</taxon>
        <taxon>Rhodanobacteraceae</taxon>
        <taxon>Rhodanobacter</taxon>
    </lineage>
</organism>
<feature type="transmembrane region" description="Helical" evidence="1">
    <location>
        <begin position="63"/>
        <end position="87"/>
    </location>
</feature>
<accession>I4VZM4</accession>
<evidence type="ECO:0000256" key="1">
    <source>
        <dbReference type="SAM" id="Phobius"/>
    </source>
</evidence>
<dbReference type="AlphaFoldDB" id="I4VZM4"/>
<evidence type="ECO:0000313" key="3">
    <source>
        <dbReference type="Proteomes" id="UP000004210"/>
    </source>
</evidence>
<feature type="transmembrane region" description="Helical" evidence="1">
    <location>
        <begin position="40"/>
        <end position="57"/>
    </location>
</feature>
<evidence type="ECO:0000313" key="2">
    <source>
        <dbReference type="EMBL" id="EIL92665.1"/>
    </source>
</evidence>
<comment type="caution">
    <text evidence="2">The sequence shown here is derived from an EMBL/GenBank/DDBJ whole genome shotgun (WGS) entry which is preliminary data.</text>
</comment>
<gene>
    <name evidence="2" type="ORF">UU9_01939</name>
</gene>
<keyword evidence="1" id="KW-0472">Membrane</keyword>
<dbReference type="Proteomes" id="UP000004210">
    <property type="component" value="Unassembled WGS sequence"/>
</dbReference>
<feature type="transmembrane region" description="Helical" evidence="1">
    <location>
        <begin position="6"/>
        <end position="33"/>
    </location>
</feature>
<evidence type="ECO:0008006" key="4">
    <source>
        <dbReference type="Google" id="ProtNLM"/>
    </source>
</evidence>
<dbReference type="eggNOG" id="ENOG5031G2K">
    <property type="taxonomic scope" value="Bacteria"/>
</dbReference>
<name>I4VZM4_9GAMM</name>
<keyword evidence="1" id="KW-1133">Transmembrane helix</keyword>
<dbReference type="PATRIC" id="fig|1163408.3.peg.404"/>
<keyword evidence="3" id="KW-1185">Reference proteome</keyword>